<dbReference type="InterPro" id="IPR020850">
    <property type="entry name" value="GED_dom"/>
</dbReference>
<keyword evidence="1" id="KW-0175">Coiled coil</keyword>
<feature type="coiled-coil region" evidence="1">
    <location>
        <begin position="52"/>
        <end position="79"/>
    </location>
</feature>
<keyword evidence="4" id="KW-1185">Reference proteome</keyword>
<evidence type="ECO:0000313" key="3">
    <source>
        <dbReference type="EMBL" id="EXJ86851.1"/>
    </source>
</evidence>
<gene>
    <name evidence="3" type="ORF">A1O3_03805</name>
</gene>
<comment type="caution">
    <text evidence="3">The sequence shown here is derived from an EMBL/GenBank/DDBJ whole genome shotgun (WGS) entry which is preliminary data.</text>
</comment>
<name>W9YCA3_9EURO</name>
<dbReference type="Proteomes" id="UP000019478">
    <property type="component" value="Unassembled WGS sequence"/>
</dbReference>
<dbReference type="EMBL" id="AMGY01000003">
    <property type="protein sequence ID" value="EXJ86851.1"/>
    <property type="molecule type" value="Genomic_DNA"/>
</dbReference>
<dbReference type="AlphaFoldDB" id="W9YCA3"/>
<dbReference type="HOGENOM" id="CLU_2440633_0_0_1"/>
<reference evidence="3 4" key="1">
    <citation type="submission" date="2013-03" db="EMBL/GenBank/DDBJ databases">
        <title>The Genome Sequence of Capronia epimyces CBS 606.96.</title>
        <authorList>
            <consortium name="The Broad Institute Genomics Platform"/>
            <person name="Cuomo C."/>
            <person name="de Hoog S."/>
            <person name="Gorbushina A."/>
            <person name="Walker B."/>
            <person name="Young S.K."/>
            <person name="Zeng Q."/>
            <person name="Gargeya S."/>
            <person name="Fitzgerald M."/>
            <person name="Haas B."/>
            <person name="Abouelleil A."/>
            <person name="Allen A.W."/>
            <person name="Alvarado L."/>
            <person name="Arachchi H.M."/>
            <person name="Berlin A.M."/>
            <person name="Chapman S.B."/>
            <person name="Gainer-Dewar J."/>
            <person name="Goldberg J."/>
            <person name="Griggs A."/>
            <person name="Gujja S."/>
            <person name="Hansen M."/>
            <person name="Howarth C."/>
            <person name="Imamovic A."/>
            <person name="Ireland A."/>
            <person name="Larimer J."/>
            <person name="McCowan C."/>
            <person name="Murphy C."/>
            <person name="Pearson M."/>
            <person name="Poon T.W."/>
            <person name="Priest M."/>
            <person name="Roberts A."/>
            <person name="Saif S."/>
            <person name="Shea T."/>
            <person name="Sisk P."/>
            <person name="Sykes S."/>
            <person name="Wortman J."/>
            <person name="Nusbaum C."/>
            <person name="Birren B."/>
        </authorList>
    </citation>
    <scope>NUCLEOTIDE SEQUENCE [LARGE SCALE GENOMIC DNA]</scope>
    <source>
        <strain evidence="3 4">CBS 606.96</strain>
    </source>
</reference>
<evidence type="ECO:0000313" key="4">
    <source>
        <dbReference type="Proteomes" id="UP000019478"/>
    </source>
</evidence>
<dbReference type="STRING" id="1182542.W9YCA3"/>
<organism evidence="3 4">
    <name type="scientific">Capronia epimyces CBS 606.96</name>
    <dbReference type="NCBI Taxonomy" id="1182542"/>
    <lineage>
        <taxon>Eukaryota</taxon>
        <taxon>Fungi</taxon>
        <taxon>Dikarya</taxon>
        <taxon>Ascomycota</taxon>
        <taxon>Pezizomycotina</taxon>
        <taxon>Eurotiomycetes</taxon>
        <taxon>Chaetothyriomycetidae</taxon>
        <taxon>Chaetothyriales</taxon>
        <taxon>Herpotrichiellaceae</taxon>
        <taxon>Capronia</taxon>
    </lineage>
</organism>
<dbReference type="GeneID" id="19167930"/>
<feature type="domain" description="GED" evidence="2">
    <location>
        <begin position="1"/>
        <end position="84"/>
    </location>
</feature>
<proteinExistence type="predicted"/>
<accession>W9YCA3</accession>
<evidence type="ECO:0000259" key="2">
    <source>
        <dbReference type="PROSITE" id="PS51388"/>
    </source>
</evidence>
<evidence type="ECO:0000256" key="1">
    <source>
        <dbReference type="SAM" id="Coils"/>
    </source>
</evidence>
<dbReference type="RefSeq" id="XP_007732130.1">
    <property type="nucleotide sequence ID" value="XM_007733940.1"/>
</dbReference>
<dbReference type="OrthoDB" id="415706at2759"/>
<sequence>MRRGTVALKSIIDSLGIYAIEECLLKELPGLFKPETVYELNASTVTKIAGESVELLAEREDLNKKLRILQMTMTTLRRMKTFTDPGEYNL</sequence>
<protein>
    <recommendedName>
        <fullName evidence="2">GED domain-containing protein</fullName>
    </recommendedName>
</protein>
<dbReference type="PROSITE" id="PS51388">
    <property type="entry name" value="GED"/>
    <property type="match status" value="1"/>
</dbReference>